<organism evidence="2 3">
    <name type="scientific">Anaerovibrio slackiae</name>
    <dbReference type="NCBI Taxonomy" id="2652309"/>
    <lineage>
        <taxon>Bacteria</taxon>
        <taxon>Bacillati</taxon>
        <taxon>Bacillota</taxon>
        <taxon>Negativicutes</taxon>
        <taxon>Selenomonadales</taxon>
        <taxon>Selenomonadaceae</taxon>
        <taxon>Anaerovibrio</taxon>
    </lineage>
</organism>
<dbReference type="Gene3D" id="3.30.70.2700">
    <property type="match status" value="1"/>
</dbReference>
<dbReference type="RefSeq" id="WP_154407761.1">
    <property type="nucleotide sequence ID" value="NZ_VUNR01000027.1"/>
</dbReference>
<evidence type="ECO:0000313" key="3">
    <source>
        <dbReference type="Proteomes" id="UP000433181"/>
    </source>
</evidence>
<dbReference type="InterPro" id="IPR028348">
    <property type="entry name" value="FAD-binding_protein"/>
</dbReference>
<evidence type="ECO:0000313" key="2">
    <source>
        <dbReference type="EMBL" id="MSU09592.1"/>
    </source>
</evidence>
<proteinExistence type="predicted"/>
<dbReference type="AlphaFoldDB" id="A0A6I2UKQ9"/>
<gene>
    <name evidence="2" type="ORF">FYJ84_11440</name>
</gene>
<keyword evidence="3" id="KW-1185">Reference proteome</keyword>
<dbReference type="InterPro" id="IPR049516">
    <property type="entry name" value="FAD-depend_C"/>
</dbReference>
<dbReference type="PIRSF" id="PIRSF038984">
    <property type="entry name" value="FAD_binding_protein"/>
    <property type="match status" value="1"/>
</dbReference>
<reference evidence="2 3" key="1">
    <citation type="submission" date="2019-08" db="EMBL/GenBank/DDBJ databases">
        <title>In-depth cultivation of the pig gut microbiome towards novel bacterial diversity and tailored functional studies.</title>
        <authorList>
            <person name="Wylensek D."/>
            <person name="Hitch T.C.A."/>
            <person name="Clavel T."/>
        </authorList>
    </citation>
    <scope>NUCLEOTIDE SEQUENCE [LARGE SCALE GENOMIC DNA]</scope>
    <source>
        <strain evidence="2 3">WCA-693-APC-5D-A</strain>
    </source>
</reference>
<dbReference type="Gene3D" id="3.50.50.60">
    <property type="entry name" value="FAD/NAD(P)-binding domain"/>
    <property type="match status" value="2"/>
</dbReference>
<dbReference type="SUPFAM" id="SSF51905">
    <property type="entry name" value="FAD/NAD(P)-binding domain"/>
    <property type="match status" value="1"/>
</dbReference>
<dbReference type="Proteomes" id="UP000433181">
    <property type="component" value="Unassembled WGS sequence"/>
</dbReference>
<accession>A0A6I2UKQ9</accession>
<protein>
    <recommendedName>
        <fullName evidence="1">FAD-dependent protein C-terminal domain-containing protein</fullName>
    </recommendedName>
</protein>
<dbReference type="EMBL" id="VUNR01000027">
    <property type="protein sequence ID" value="MSU09592.1"/>
    <property type="molecule type" value="Genomic_DNA"/>
</dbReference>
<dbReference type="InterPro" id="IPR036188">
    <property type="entry name" value="FAD/NAD-bd_sf"/>
</dbReference>
<name>A0A6I2UKQ9_9FIRM</name>
<dbReference type="GeneID" id="96779542"/>
<sequence length="538" mass="58192">MIRIANFNVNFDDARELKVLVAERLGVAADMVSLVKVVRKAVDARRFHGAPIRFVYMLDVAVQGSEKKLLSRWKKDRNVSEAPEAMASLGQFSPPGREDKPPVVVGFGPAGMFAALTLARQGWQPVVVERGRDVDRRHEDIARFWSGGGFDEKSNVQFGEGGAGTFSDGKLTTRVNDPLMGQVLADFVAAGAPEEILYLHKPHIGTDMLRQVVKNIRQEIIRLGGQVRFETQVTGLEADSDGRLRGVQLNGQERLSAGAVFLGIGHSARDTYQMLFDRGIAMEAKPFAIGVRIEHPQELIDVSQYGQDAGSPLLPVADYALTYNDRASGRGAYSFCMCPGGQVVAAASEAGGVVTNGMSNYRRDSGVANSALLVTVNTADFASHVLGGIEFQRQWERLAFRLGGGDYRAPVQTVGDFLSGRQGSRDFLTKPGYLPGVKPVDLHGCLPGFVTDMLAAALPYWDRKIHGFAHEGAVMTGVETRSSAPCRIVRDRESYQSVSMPGLYPIGEGAGYAGGIMSAALDGMNASLAFLRENSHNI</sequence>
<evidence type="ECO:0000259" key="1">
    <source>
        <dbReference type="Pfam" id="PF21688"/>
    </source>
</evidence>
<feature type="domain" description="FAD-dependent protein C-terminal" evidence="1">
    <location>
        <begin position="286"/>
        <end position="482"/>
    </location>
</feature>
<dbReference type="PANTHER" id="PTHR42842:SF3">
    <property type="entry name" value="FAD_NAD(P)-BINDING OXIDOREDUCTASE FAMILY PROTEIN"/>
    <property type="match status" value="1"/>
</dbReference>
<comment type="caution">
    <text evidence="2">The sequence shown here is derived from an EMBL/GenBank/DDBJ whole genome shotgun (WGS) entry which is preliminary data.</text>
</comment>
<dbReference type="Pfam" id="PF21688">
    <property type="entry name" value="FAD-depend_C"/>
    <property type="match status" value="1"/>
</dbReference>
<dbReference type="PANTHER" id="PTHR42842">
    <property type="entry name" value="FAD/NAD(P)-BINDING OXIDOREDUCTASE"/>
    <property type="match status" value="1"/>
</dbReference>